<sequence>MSHQKIMAYCVKCRKQVEMKNPQQVTLKNGRLAYKGTCPHCGTTVYRFVGRVKQ</sequence>
<dbReference type="GeneID" id="59149651"/>
<gene>
    <name evidence="2" type="ORF">IG193_07105</name>
</gene>
<keyword evidence="3" id="KW-1185">Reference proteome</keyword>
<evidence type="ECO:0000313" key="2">
    <source>
        <dbReference type="EMBL" id="QOJ78516.1"/>
    </source>
</evidence>
<evidence type="ECO:0000259" key="1">
    <source>
        <dbReference type="Pfam" id="PF18930"/>
    </source>
</evidence>
<dbReference type="InterPro" id="IPR044044">
    <property type="entry name" value="DUF5679"/>
</dbReference>
<evidence type="ECO:0000313" key="3">
    <source>
        <dbReference type="Proteomes" id="UP000594121"/>
    </source>
</evidence>
<feature type="domain" description="DUF5679" evidence="1">
    <location>
        <begin position="9"/>
        <end position="48"/>
    </location>
</feature>
<proteinExistence type="predicted"/>
<dbReference type="Proteomes" id="UP000594121">
    <property type="component" value="Chromosome"/>
</dbReference>
<dbReference type="AlphaFoldDB" id="A0A7L9FHX4"/>
<dbReference type="InParanoid" id="A0A7L9FHX4"/>
<reference evidence="2 3" key="1">
    <citation type="submission" date="2020-10" db="EMBL/GenBank/DDBJ databases">
        <title>Thermofilum lucidum 3507LT sp. nov. a novel member of Thermofilaceae family isolated from Chile hot spring, and proposal of description order Thermofilales.</title>
        <authorList>
            <person name="Zayulina K.S."/>
            <person name="Elcheninov A.G."/>
            <person name="Toshchakov S.V."/>
            <person name="Kublanov I.V."/>
        </authorList>
    </citation>
    <scope>NUCLEOTIDE SEQUENCE [LARGE SCALE GENOMIC DNA]</scope>
    <source>
        <strain evidence="2 3">3507LT</strain>
    </source>
</reference>
<dbReference type="KEGG" id="thel:IG193_07105"/>
<name>A0A7L9FHX4_9CREN</name>
<dbReference type="EMBL" id="CP062310">
    <property type="protein sequence ID" value="QOJ78516.1"/>
    <property type="molecule type" value="Genomic_DNA"/>
</dbReference>
<dbReference type="RefSeq" id="WP_192818488.1">
    <property type="nucleotide sequence ID" value="NZ_CP062310.1"/>
</dbReference>
<dbReference type="Pfam" id="PF18930">
    <property type="entry name" value="DUF5679"/>
    <property type="match status" value="1"/>
</dbReference>
<protein>
    <recommendedName>
        <fullName evidence="1">DUF5679 domain-containing protein</fullName>
    </recommendedName>
</protein>
<organism evidence="2 3">
    <name type="scientific">Infirmifilum lucidum</name>
    <dbReference type="NCBI Taxonomy" id="2776706"/>
    <lineage>
        <taxon>Archaea</taxon>
        <taxon>Thermoproteota</taxon>
        <taxon>Thermoprotei</taxon>
        <taxon>Thermofilales</taxon>
        <taxon>Thermofilaceae</taxon>
        <taxon>Infirmifilum</taxon>
    </lineage>
</organism>
<accession>A0A7L9FHX4</accession>